<feature type="transmembrane region" description="Helical" evidence="10">
    <location>
        <begin position="159"/>
        <end position="183"/>
    </location>
</feature>
<keyword evidence="9 10" id="KW-0472">Membrane</keyword>
<evidence type="ECO:0000256" key="3">
    <source>
        <dbReference type="ARBA" id="ARBA00008295"/>
    </source>
</evidence>
<dbReference type="STRING" id="7897.ENSLACP00000005522"/>
<comment type="subcellular location">
    <subcellularLocation>
        <location evidence="1">Cell junction</location>
        <location evidence="1">Tight junction</location>
    </subcellularLocation>
    <subcellularLocation>
        <location evidence="2">Cell membrane</location>
        <topology evidence="2">Multi-pass membrane protein</topology>
    </subcellularLocation>
</comment>
<dbReference type="eggNOG" id="ENOG502QW3M">
    <property type="taxonomic scope" value="Eukaryota"/>
</dbReference>
<dbReference type="KEGG" id="lcm:102352912"/>
<dbReference type="Gene3D" id="1.20.140.150">
    <property type="match status" value="1"/>
</dbReference>
<dbReference type="Pfam" id="PF00822">
    <property type="entry name" value="PMP22_Claudin"/>
    <property type="match status" value="1"/>
</dbReference>
<keyword evidence="8 10" id="KW-1133">Transmembrane helix</keyword>
<evidence type="ECO:0000256" key="5">
    <source>
        <dbReference type="ARBA" id="ARBA00022475"/>
    </source>
</evidence>
<comment type="similarity">
    <text evidence="3">Belongs to the claudin family.</text>
</comment>
<evidence type="ECO:0000313" key="11">
    <source>
        <dbReference type="Ensembl" id="ENSLACP00000005522.1"/>
    </source>
</evidence>
<evidence type="ECO:0000256" key="10">
    <source>
        <dbReference type="SAM" id="Phobius"/>
    </source>
</evidence>
<keyword evidence="7" id="KW-0965">Cell junction</keyword>
<dbReference type="OrthoDB" id="9899584at2759"/>
<keyword evidence="12" id="KW-1185">Reference proteome</keyword>
<keyword evidence="6 10" id="KW-0812">Transmembrane</keyword>
<evidence type="ECO:0000313" key="12">
    <source>
        <dbReference type="Proteomes" id="UP000008672"/>
    </source>
</evidence>
<gene>
    <name evidence="11" type="primary">LOC102352912</name>
</gene>
<feature type="transmembrane region" description="Helical" evidence="10">
    <location>
        <begin position="117"/>
        <end position="139"/>
    </location>
</feature>
<reference evidence="11" key="3">
    <citation type="submission" date="2025-09" db="UniProtKB">
        <authorList>
            <consortium name="Ensembl"/>
        </authorList>
    </citation>
    <scope>IDENTIFICATION</scope>
</reference>
<feature type="transmembrane region" description="Helical" evidence="10">
    <location>
        <begin position="7"/>
        <end position="30"/>
    </location>
</feature>
<dbReference type="InterPro" id="IPR006187">
    <property type="entry name" value="Claudin"/>
</dbReference>
<dbReference type="InParanoid" id="H3A7A1"/>
<evidence type="ECO:0000256" key="8">
    <source>
        <dbReference type="ARBA" id="ARBA00022989"/>
    </source>
</evidence>
<organism evidence="11 12">
    <name type="scientific">Latimeria chalumnae</name>
    <name type="common">Coelacanth</name>
    <dbReference type="NCBI Taxonomy" id="7897"/>
    <lineage>
        <taxon>Eukaryota</taxon>
        <taxon>Metazoa</taxon>
        <taxon>Chordata</taxon>
        <taxon>Craniata</taxon>
        <taxon>Vertebrata</taxon>
        <taxon>Euteleostomi</taxon>
        <taxon>Coelacanthiformes</taxon>
        <taxon>Coelacanthidae</taxon>
        <taxon>Latimeria</taxon>
    </lineage>
</organism>
<protein>
    <recommendedName>
        <fullName evidence="13">Claudin</fullName>
    </recommendedName>
</protein>
<dbReference type="GO" id="GO:0005886">
    <property type="term" value="C:plasma membrane"/>
    <property type="evidence" value="ECO:0007669"/>
    <property type="project" value="UniProtKB-SubCell"/>
</dbReference>
<accession>H3A7A1</accession>
<evidence type="ECO:0000256" key="4">
    <source>
        <dbReference type="ARBA" id="ARBA00022427"/>
    </source>
</evidence>
<reference evidence="12" key="1">
    <citation type="submission" date="2011-08" db="EMBL/GenBank/DDBJ databases">
        <title>The draft genome of Latimeria chalumnae.</title>
        <authorList>
            <person name="Di Palma F."/>
            <person name="Alfoldi J."/>
            <person name="Johnson J."/>
            <person name="Berlin A."/>
            <person name="Gnerre S."/>
            <person name="Jaffe D."/>
            <person name="MacCallum I."/>
            <person name="Young S."/>
            <person name="Walker B.J."/>
            <person name="Lander E."/>
            <person name="Lindblad-Toh K."/>
        </authorList>
    </citation>
    <scope>NUCLEOTIDE SEQUENCE [LARGE SCALE GENOMIC DNA]</scope>
    <source>
        <strain evidence="12">Wild caught</strain>
    </source>
</reference>
<dbReference type="PANTHER" id="PTHR12002">
    <property type="entry name" value="CLAUDIN"/>
    <property type="match status" value="1"/>
</dbReference>
<keyword evidence="4" id="KW-0796">Tight junction</keyword>
<dbReference type="PRINTS" id="PR01077">
    <property type="entry name" value="CLAUDIN"/>
</dbReference>
<evidence type="ECO:0000256" key="9">
    <source>
        <dbReference type="ARBA" id="ARBA00023136"/>
    </source>
</evidence>
<reference evidence="11" key="2">
    <citation type="submission" date="2025-08" db="UniProtKB">
        <authorList>
            <consortium name="Ensembl"/>
        </authorList>
    </citation>
    <scope>IDENTIFICATION</scope>
</reference>
<evidence type="ECO:0000256" key="2">
    <source>
        <dbReference type="ARBA" id="ARBA00004651"/>
    </source>
</evidence>
<sequence length="209" mass="22066">MGSSGIQVVGVAVAIIGLIGAIVCCALPRWKETSFSGQNIVTAQTTLEGIWMNCVVQSTGQMQCKVYDSLLSMPQDLQAARALTVISIVVSIFGVLLTFVGAEFTVCVEDNSVKSKICLTAGVVIIIAGLLLIIPVSWSAHTVIQDFKNPLNLGNKMEIGASIFIGWASSVLLMIAGGLLICFRPKDEGGYSAKYYSNSAPSAPGKNYV</sequence>
<dbReference type="Bgee" id="ENSLACG00000004907">
    <property type="expression patterns" value="Expressed in pectoral fin and 5 other cell types or tissues"/>
</dbReference>
<feature type="transmembrane region" description="Helical" evidence="10">
    <location>
        <begin position="82"/>
        <end position="105"/>
    </location>
</feature>
<dbReference type="AlphaFoldDB" id="H3A7A1"/>
<dbReference type="GeneTree" id="ENSGT00920000149270"/>
<name>H3A7A1_LATCH</name>
<dbReference type="InterPro" id="IPR004031">
    <property type="entry name" value="PMP22/EMP/MP20/Claudin"/>
</dbReference>
<dbReference type="RefSeq" id="XP_006011255.1">
    <property type="nucleotide sequence ID" value="XM_006011193.3"/>
</dbReference>
<keyword evidence="5" id="KW-1003">Cell membrane</keyword>
<dbReference type="Proteomes" id="UP000008672">
    <property type="component" value="Unassembled WGS sequence"/>
</dbReference>
<dbReference type="GeneID" id="102352912"/>
<dbReference type="EMBL" id="AFYH01227843">
    <property type="status" value="NOT_ANNOTATED_CDS"/>
    <property type="molecule type" value="Genomic_DNA"/>
</dbReference>
<dbReference type="FunFam" id="1.20.140.150:FF:000001">
    <property type="entry name" value="Claudin"/>
    <property type="match status" value="1"/>
</dbReference>
<dbReference type="GO" id="GO:0005198">
    <property type="term" value="F:structural molecule activity"/>
    <property type="evidence" value="ECO:0007669"/>
    <property type="project" value="InterPro"/>
</dbReference>
<dbReference type="Ensembl" id="ENSLACT00000005570.1">
    <property type="protein sequence ID" value="ENSLACP00000005522.1"/>
    <property type="gene ID" value="ENSLACG00000004907.1"/>
</dbReference>
<evidence type="ECO:0000256" key="6">
    <source>
        <dbReference type="ARBA" id="ARBA00022692"/>
    </source>
</evidence>
<evidence type="ECO:0008006" key="13">
    <source>
        <dbReference type="Google" id="ProtNLM"/>
    </source>
</evidence>
<evidence type="ECO:0000256" key="1">
    <source>
        <dbReference type="ARBA" id="ARBA00004435"/>
    </source>
</evidence>
<dbReference type="HOGENOM" id="CLU_076370_1_2_1"/>
<evidence type="ECO:0000256" key="7">
    <source>
        <dbReference type="ARBA" id="ARBA00022949"/>
    </source>
</evidence>
<proteinExistence type="inferred from homology"/>
<dbReference type="GO" id="GO:0005923">
    <property type="term" value="C:bicellular tight junction"/>
    <property type="evidence" value="ECO:0007669"/>
    <property type="project" value="UniProtKB-SubCell"/>
</dbReference>